<organism evidence="2 3">
    <name type="scientific">Bradyrhizobium daqingense</name>
    <dbReference type="NCBI Taxonomy" id="993502"/>
    <lineage>
        <taxon>Bacteria</taxon>
        <taxon>Pseudomonadati</taxon>
        <taxon>Pseudomonadota</taxon>
        <taxon>Alphaproteobacteria</taxon>
        <taxon>Hyphomicrobiales</taxon>
        <taxon>Nitrobacteraceae</taxon>
        <taxon>Bradyrhizobium</taxon>
    </lineage>
</organism>
<sequence>MCRFLFASMFAAGLVVPALAEDAGAIKIHSGWKLIQERVDKGVAYGTLWGITFNDAGSGPLHRAPASGTYNLVQESGKGEGELTWGAGDDQLKGTFTIVATPDGKATGENIVKGTGKFAGITGGPFECAFVGKPEDQQAWCTEVFNRK</sequence>
<gene>
    <name evidence="2" type="ORF">IQ17_00463</name>
</gene>
<evidence type="ECO:0000313" key="2">
    <source>
        <dbReference type="EMBL" id="TWI11313.1"/>
    </source>
</evidence>
<dbReference type="AlphaFoldDB" id="A0A562LUS3"/>
<feature type="chain" id="PRO_5021868890" evidence="1">
    <location>
        <begin position="21"/>
        <end position="148"/>
    </location>
</feature>
<evidence type="ECO:0000256" key="1">
    <source>
        <dbReference type="SAM" id="SignalP"/>
    </source>
</evidence>
<keyword evidence="3" id="KW-1185">Reference proteome</keyword>
<dbReference type="RefSeq" id="WP_145628054.1">
    <property type="nucleotide sequence ID" value="NZ_CP088014.1"/>
</dbReference>
<accession>A0A562LUS3</accession>
<reference evidence="2 3" key="1">
    <citation type="journal article" date="2015" name="Stand. Genomic Sci.">
        <title>Genomic Encyclopedia of Bacterial and Archaeal Type Strains, Phase III: the genomes of soil and plant-associated and newly described type strains.</title>
        <authorList>
            <person name="Whitman W.B."/>
            <person name="Woyke T."/>
            <person name="Klenk H.P."/>
            <person name="Zhou Y."/>
            <person name="Lilburn T.G."/>
            <person name="Beck B.J."/>
            <person name="De Vos P."/>
            <person name="Vandamme P."/>
            <person name="Eisen J.A."/>
            <person name="Garrity G."/>
            <person name="Hugenholtz P."/>
            <person name="Kyrpides N.C."/>
        </authorList>
    </citation>
    <scope>NUCLEOTIDE SEQUENCE [LARGE SCALE GENOMIC DNA]</scope>
    <source>
        <strain evidence="2 3">CGMCC 1.10947</strain>
    </source>
</reference>
<keyword evidence="1" id="KW-0732">Signal</keyword>
<dbReference type="EMBL" id="VLKL01000001">
    <property type="protein sequence ID" value="TWI11313.1"/>
    <property type="molecule type" value="Genomic_DNA"/>
</dbReference>
<comment type="caution">
    <text evidence="2">The sequence shown here is derived from an EMBL/GenBank/DDBJ whole genome shotgun (WGS) entry which is preliminary data.</text>
</comment>
<dbReference type="Proteomes" id="UP000317176">
    <property type="component" value="Unassembled WGS sequence"/>
</dbReference>
<proteinExistence type="predicted"/>
<protein>
    <submittedName>
        <fullName evidence="2">Uncharacterized protein</fullName>
    </submittedName>
</protein>
<evidence type="ECO:0000313" key="3">
    <source>
        <dbReference type="Proteomes" id="UP000317176"/>
    </source>
</evidence>
<name>A0A562LUS3_9BRAD</name>
<dbReference type="OrthoDB" id="8253700at2"/>
<feature type="signal peptide" evidence="1">
    <location>
        <begin position="1"/>
        <end position="20"/>
    </location>
</feature>